<dbReference type="InterPro" id="IPR011990">
    <property type="entry name" value="TPR-like_helical_dom_sf"/>
</dbReference>
<dbReference type="Pfam" id="PF13432">
    <property type="entry name" value="TPR_16"/>
    <property type="match status" value="1"/>
</dbReference>
<feature type="signal peptide" evidence="3">
    <location>
        <begin position="1"/>
        <end position="24"/>
    </location>
</feature>
<dbReference type="Pfam" id="PF00515">
    <property type="entry name" value="TPR_1"/>
    <property type="match status" value="2"/>
</dbReference>
<dbReference type="PROSITE" id="PS50293">
    <property type="entry name" value="TPR_REGION"/>
    <property type="match status" value="6"/>
</dbReference>
<feature type="repeat" description="TPR" evidence="1">
    <location>
        <begin position="61"/>
        <end position="94"/>
    </location>
</feature>
<protein>
    <submittedName>
        <fullName evidence="4">Tetratricopeptide repeat protein</fullName>
    </submittedName>
</protein>
<organism evidence="4 5">
    <name type="scientific">Spirulina subsalsa FACHB-351</name>
    <dbReference type="NCBI Taxonomy" id="234711"/>
    <lineage>
        <taxon>Bacteria</taxon>
        <taxon>Bacillati</taxon>
        <taxon>Cyanobacteriota</taxon>
        <taxon>Cyanophyceae</taxon>
        <taxon>Spirulinales</taxon>
        <taxon>Spirulinaceae</taxon>
        <taxon>Spirulina</taxon>
    </lineage>
</organism>
<evidence type="ECO:0000256" key="2">
    <source>
        <dbReference type="SAM" id="MobiDB-lite"/>
    </source>
</evidence>
<dbReference type="InterPro" id="IPR009003">
    <property type="entry name" value="Peptidase_S1_PA"/>
</dbReference>
<gene>
    <name evidence="4" type="ORF">K4A83_20915</name>
</gene>
<dbReference type="PANTHER" id="PTHR44216">
    <property type="entry name" value="PROTEIN O-MANNOSYL-TRANSFERASE TMTC2"/>
    <property type="match status" value="1"/>
</dbReference>
<feature type="repeat" description="TPR" evidence="1">
    <location>
        <begin position="197"/>
        <end position="230"/>
    </location>
</feature>
<reference evidence="4 5" key="1">
    <citation type="submission" date="2021-08" db="EMBL/GenBank/DDBJ databases">
        <title>Draft genome sequence of Spirulina subsalsa with high tolerance to salinity and hype-accumulation of phycocyanin.</title>
        <authorList>
            <person name="Pei H."/>
            <person name="Jiang L."/>
        </authorList>
    </citation>
    <scope>NUCLEOTIDE SEQUENCE [LARGE SCALE GENOMIC DNA]</scope>
    <source>
        <strain evidence="4 5">FACHB-351</strain>
    </source>
</reference>
<dbReference type="SUPFAM" id="SSF48452">
    <property type="entry name" value="TPR-like"/>
    <property type="match status" value="2"/>
</dbReference>
<feature type="region of interest" description="Disordered" evidence="2">
    <location>
        <begin position="307"/>
        <end position="332"/>
    </location>
</feature>
<feature type="repeat" description="TPR" evidence="1">
    <location>
        <begin position="163"/>
        <end position="196"/>
    </location>
</feature>
<keyword evidence="5" id="KW-1185">Reference proteome</keyword>
<feature type="repeat" description="TPR" evidence="1">
    <location>
        <begin position="95"/>
        <end position="128"/>
    </location>
</feature>
<dbReference type="InterPro" id="IPR052384">
    <property type="entry name" value="TMTC_O-mannosyltransferase"/>
</dbReference>
<dbReference type="InterPro" id="IPR019734">
    <property type="entry name" value="TPR_rpt"/>
</dbReference>
<name>A0ABT3LB29_9CYAN</name>
<feature type="chain" id="PRO_5046547183" evidence="3">
    <location>
        <begin position="25"/>
        <end position="552"/>
    </location>
</feature>
<dbReference type="PANTHER" id="PTHR44216:SF3">
    <property type="entry name" value="PROTEIN O-MANNOSYL-TRANSFERASE TMTC2"/>
    <property type="match status" value="1"/>
</dbReference>
<evidence type="ECO:0000256" key="1">
    <source>
        <dbReference type="PROSITE-ProRule" id="PRU00339"/>
    </source>
</evidence>
<dbReference type="RefSeq" id="WP_265266636.1">
    <property type="nucleotide sequence ID" value="NZ_JAIHOM010000165.1"/>
</dbReference>
<dbReference type="Gene3D" id="2.40.10.10">
    <property type="entry name" value="Trypsin-like serine proteases"/>
    <property type="match status" value="2"/>
</dbReference>
<dbReference type="EMBL" id="JAIHOM010000165">
    <property type="protein sequence ID" value="MCW6038714.1"/>
    <property type="molecule type" value="Genomic_DNA"/>
</dbReference>
<feature type="repeat" description="TPR" evidence="1">
    <location>
        <begin position="231"/>
        <end position="264"/>
    </location>
</feature>
<dbReference type="Pfam" id="PF13365">
    <property type="entry name" value="Trypsin_2"/>
    <property type="match status" value="1"/>
</dbReference>
<comment type="caution">
    <text evidence="4">The sequence shown here is derived from an EMBL/GenBank/DDBJ whole genome shotgun (WGS) entry which is preliminary data.</text>
</comment>
<evidence type="ECO:0000313" key="5">
    <source>
        <dbReference type="Proteomes" id="UP001526426"/>
    </source>
</evidence>
<feature type="repeat" description="TPR" evidence="1">
    <location>
        <begin position="129"/>
        <end position="162"/>
    </location>
</feature>
<sequence length="552" mass="60516">MVNRKLLALVLSVSLVFAPQGLKAQTVEQLLEQGNAAQAQGRFTEAERVFRRVLQVEPNDAAAHNNLGLALYNQGKLEEAIASYQRAIQLDPNYGAAHYNLGNALRNQGQVAEMIAAYQQAIQVDPNYASAYNNLGAALREQGQLEEAIASFQQVIQIDPNHATAHYNLGSTLSEQGKLEEAIASYQRAIQADPNYSFAHYNLGFSLREQGKLEEAIASFQQVIQLSPDFAAAHKNLGLTLSEQGKLEEAIASFQQAIQLDPNYAAAHHHLGNALREQGKLAEAIASFQRAIQLDPNYAIAHTNPQEAERPLALDPNPAPPDRPETFPTLAQDPTFPYRRSVVYILAEMNSGPSVGSINGTGWIFQATPNRILILTTRHVVTDSNNNRSDNITVEFFSTLPPEHRLRRSARILHITAPNDPLDLAVLEVNAPPDNIQPLKISSTPISLDQDVRIIGHPHTGLPWSIIRGYIANQTDNELQISPGLAFGTSGSPVLHPETFQVLGIIHNVNTLQSTNEPIANAENIFNPTGSFGYAHPIAPILQQLQRWGIRP</sequence>
<proteinExistence type="predicted"/>
<feature type="repeat" description="TPR" evidence="1">
    <location>
        <begin position="27"/>
        <end position="60"/>
    </location>
</feature>
<keyword evidence="3" id="KW-0732">Signal</keyword>
<dbReference type="PROSITE" id="PS50005">
    <property type="entry name" value="TPR"/>
    <property type="match status" value="8"/>
</dbReference>
<dbReference type="InterPro" id="IPR043504">
    <property type="entry name" value="Peptidase_S1_PA_chymotrypsin"/>
</dbReference>
<dbReference type="Gene3D" id="1.25.40.10">
    <property type="entry name" value="Tetratricopeptide repeat domain"/>
    <property type="match status" value="3"/>
</dbReference>
<evidence type="ECO:0000313" key="4">
    <source>
        <dbReference type="EMBL" id="MCW6038714.1"/>
    </source>
</evidence>
<accession>A0ABT3LB29</accession>
<dbReference type="Pfam" id="PF13414">
    <property type="entry name" value="TPR_11"/>
    <property type="match status" value="2"/>
</dbReference>
<dbReference type="Proteomes" id="UP001526426">
    <property type="component" value="Unassembled WGS sequence"/>
</dbReference>
<dbReference type="SMART" id="SM00028">
    <property type="entry name" value="TPR"/>
    <property type="match status" value="8"/>
</dbReference>
<dbReference type="SUPFAM" id="SSF50494">
    <property type="entry name" value="Trypsin-like serine proteases"/>
    <property type="match status" value="1"/>
</dbReference>
<feature type="repeat" description="TPR" evidence="1">
    <location>
        <begin position="265"/>
        <end position="298"/>
    </location>
</feature>
<evidence type="ECO:0000256" key="3">
    <source>
        <dbReference type="SAM" id="SignalP"/>
    </source>
</evidence>
<keyword evidence="1" id="KW-0802">TPR repeat</keyword>